<dbReference type="AlphaFoldDB" id="A0A132N011"/>
<organism evidence="3 4">
    <name type="scientific">Carbonactinospora thermoautotrophica</name>
    <dbReference type="NCBI Taxonomy" id="1469144"/>
    <lineage>
        <taxon>Bacteria</taxon>
        <taxon>Bacillati</taxon>
        <taxon>Actinomycetota</taxon>
        <taxon>Actinomycetes</taxon>
        <taxon>Kitasatosporales</taxon>
        <taxon>Carbonactinosporaceae</taxon>
        <taxon>Carbonactinospora</taxon>
    </lineage>
</organism>
<protein>
    <submittedName>
        <fullName evidence="3">Uncharacterized protein</fullName>
    </submittedName>
</protein>
<feature type="region of interest" description="Disordered" evidence="1">
    <location>
        <begin position="1"/>
        <end position="51"/>
    </location>
</feature>
<comment type="caution">
    <text evidence="3">The sequence shown here is derived from an EMBL/GenBank/DDBJ whole genome shotgun (WGS) entry which is preliminary data.</text>
</comment>
<evidence type="ECO:0000256" key="1">
    <source>
        <dbReference type="SAM" id="MobiDB-lite"/>
    </source>
</evidence>
<sequence>MGLGRHESGKAKFGQKVNPDGRDDKQEKDVVIKDSKQGTTWHNPDPQQDDK</sequence>
<dbReference type="PATRIC" id="fig|1469144.10.peg.4556"/>
<reference evidence="4" key="1">
    <citation type="submission" date="2015-04" db="EMBL/GenBank/DDBJ databases">
        <title>Physiological reanalysis, assessment of diazotrophy, and genome sequences of multiple isolates of Streptomyces thermoautotrophicus.</title>
        <authorList>
            <person name="MacKellar D.C."/>
            <person name="Lieber L."/>
            <person name="Norman J."/>
            <person name="Bolger A."/>
            <person name="Tobin C."/>
            <person name="Murray J.W."/>
            <person name="Chang R."/>
            <person name="Ford T."/>
            <person name="Nguyen P.Q."/>
            <person name="Woodward J."/>
            <person name="Permingeat H."/>
            <person name="Joshi N.S."/>
            <person name="Silver P.A."/>
            <person name="Usadel B."/>
            <person name="Rutherford A.W."/>
            <person name="Friesen M."/>
            <person name="Prell J."/>
        </authorList>
    </citation>
    <scope>NUCLEOTIDE SEQUENCE [LARGE SCALE GENOMIC DNA]</scope>
    <source>
        <strain evidence="4">H1</strain>
    </source>
</reference>
<proteinExistence type="predicted"/>
<evidence type="ECO:0000313" key="4">
    <source>
        <dbReference type="Proteomes" id="UP000070188"/>
    </source>
</evidence>
<dbReference type="RefSeq" id="WP_158009697.1">
    <property type="nucleotide sequence ID" value="NZ_JYIJ01000009.1"/>
</dbReference>
<evidence type="ECO:0000313" key="3">
    <source>
        <dbReference type="EMBL" id="KWX03270.1"/>
    </source>
</evidence>
<gene>
    <name evidence="2" type="ORF">LI90_4246</name>
    <name evidence="3" type="ORF">LI90_4321</name>
</gene>
<accession>A0A132N011</accession>
<dbReference type="STRING" id="1469144.LI90_4246"/>
<evidence type="ECO:0000313" key="2">
    <source>
        <dbReference type="EMBL" id="KWX03195.1"/>
    </source>
</evidence>
<name>A0A132N011_9ACTN</name>
<dbReference type="EMBL" id="LAXD01000001">
    <property type="protein sequence ID" value="KWX03270.1"/>
    <property type="molecule type" value="Genomic_DNA"/>
</dbReference>
<feature type="compositionally biased region" description="Polar residues" evidence="1">
    <location>
        <begin position="37"/>
        <end position="51"/>
    </location>
</feature>
<reference evidence="3" key="2">
    <citation type="submission" date="2015-04" db="EMBL/GenBank/DDBJ databases">
        <title>Physiological reanalysis, assessment of diazotrophy, and genome sequences of multiple isolates of Streptomyces thermoautotrophicus.</title>
        <authorList>
            <person name="MacKellar D.C."/>
            <person name="Lieber L."/>
            <person name="Norman J."/>
            <person name="Bolger A."/>
            <person name="Tobin C."/>
            <person name="Murray J.W."/>
            <person name="Woodward J."/>
            <person name="Friesen M."/>
            <person name="Prell J."/>
        </authorList>
    </citation>
    <scope>NUCLEOTIDE SEQUENCE [LARGE SCALE GENOMIC DNA]</scope>
    <source>
        <strain evidence="3">H1</strain>
    </source>
</reference>
<feature type="compositionally biased region" description="Basic and acidic residues" evidence="1">
    <location>
        <begin position="19"/>
        <end position="36"/>
    </location>
</feature>
<feature type="compositionally biased region" description="Basic and acidic residues" evidence="1">
    <location>
        <begin position="1"/>
        <end position="10"/>
    </location>
</feature>
<dbReference type="Proteomes" id="UP000070188">
    <property type="component" value="Unassembled WGS sequence"/>
</dbReference>
<keyword evidence="4" id="KW-1185">Reference proteome</keyword>
<dbReference type="EMBL" id="LAXD01000001">
    <property type="protein sequence ID" value="KWX03195.1"/>
    <property type="molecule type" value="Genomic_DNA"/>
</dbReference>